<dbReference type="PANTHER" id="PTHR46599">
    <property type="entry name" value="PIGGYBAC TRANSPOSABLE ELEMENT-DERIVED PROTEIN 4"/>
    <property type="match status" value="1"/>
</dbReference>
<feature type="non-terminal residue" evidence="2">
    <location>
        <position position="1"/>
    </location>
</feature>
<protein>
    <recommendedName>
        <fullName evidence="1">PiggyBac transposable element-derived protein domain-containing protein</fullName>
    </recommendedName>
</protein>
<gene>
    <name evidence="2" type="ORF">WN51_00494</name>
</gene>
<reference evidence="2 3" key="1">
    <citation type="submission" date="2015-07" db="EMBL/GenBank/DDBJ databases">
        <title>The genome of Melipona quadrifasciata.</title>
        <authorList>
            <person name="Pan H."/>
            <person name="Kapheim K."/>
        </authorList>
    </citation>
    <scope>NUCLEOTIDE SEQUENCE [LARGE SCALE GENOMIC DNA]</scope>
    <source>
        <strain evidence="2">0111107301</strain>
        <tissue evidence="2">Whole body</tissue>
    </source>
</reference>
<proteinExistence type="predicted"/>
<evidence type="ECO:0000313" key="3">
    <source>
        <dbReference type="Proteomes" id="UP000053105"/>
    </source>
</evidence>
<dbReference type="PANTHER" id="PTHR46599:SF6">
    <property type="entry name" value="DUAL SPECIFICITY PHOSPHATASE 26"/>
    <property type="match status" value="1"/>
</dbReference>
<name>A0A0M9A0C4_9HYME</name>
<sequence length="196" mass="23168">FHLFIDDEVINCIILYTNTKAKGCMQSEKQWKPVDRMEIDAFLGLLRLIGRYRESKECKYDLWKDNALSRRFYAATMSRDRFVDILRYVRFDDHRTHEERKADDKLAPLRDVTNVFVKNCKDCYNTTETGYVNEQLVTFRLIRTSIYYKLDKFVQSSSALHPYFVTSSPRKIDVSFTKTINQNTVESSINETPLSE</sequence>
<evidence type="ECO:0000259" key="1">
    <source>
        <dbReference type="Pfam" id="PF13843"/>
    </source>
</evidence>
<dbReference type="STRING" id="166423.A0A0M9A0C4"/>
<dbReference type="AlphaFoldDB" id="A0A0M9A0C4"/>
<dbReference type="Proteomes" id="UP000053105">
    <property type="component" value="Unassembled WGS sequence"/>
</dbReference>
<dbReference type="Pfam" id="PF13843">
    <property type="entry name" value="DDE_Tnp_1_7"/>
    <property type="match status" value="1"/>
</dbReference>
<evidence type="ECO:0000313" key="2">
    <source>
        <dbReference type="EMBL" id="KOX74795.1"/>
    </source>
</evidence>
<dbReference type="OrthoDB" id="8123139at2759"/>
<dbReference type="EMBL" id="KQ435780">
    <property type="protein sequence ID" value="KOX74795.1"/>
    <property type="molecule type" value="Genomic_DNA"/>
</dbReference>
<organism evidence="2 3">
    <name type="scientific">Melipona quadrifasciata</name>
    <dbReference type="NCBI Taxonomy" id="166423"/>
    <lineage>
        <taxon>Eukaryota</taxon>
        <taxon>Metazoa</taxon>
        <taxon>Ecdysozoa</taxon>
        <taxon>Arthropoda</taxon>
        <taxon>Hexapoda</taxon>
        <taxon>Insecta</taxon>
        <taxon>Pterygota</taxon>
        <taxon>Neoptera</taxon>
        <taxon>Endopterygota</taxon>
        <taxon>Hymenoptera</taxon>
        <taxon>Apocrita</taxon>
        <taxon>Aculeata</taxon>
        <taxon>Apoidea</taxon>
        <taxon>Anthophila</taxon>
        <taxon>Apidae</taxon>
        <taxon>Melipona</taxon>
    </lineage>
</organism>
<keyword evidence="3" id="KW-1185">Reference proteome</keyword>
<dbReference type="InterPro" id="IPR029526">
    <property type="entry name" value="PGBD"/>
</dbReference>
<accession>A0A0M9A0C4</accession>
<feature type="domain" description="PiggyBac transposable element-derived protein" evidence="1">
    <location>
        <begin position="1"/>
        <end position="161"/>
    </location>
</feature>